<proteinExistence type="predicted"/>
<sequence>MSTFLLFRLMGIMSVLCVLCIKCTSMTVCISSNLVYSSHGKLECLPVLLCLLAFSSWLPILLLYLSHCPHTCTRVILKYCVIPIVNMGAP</sequence>
<dbReference type="RefSeq" id="XP_062679349.1">
    <property type="nucleotide sequence ID" value="XM_062822583.1"/>
</dbReference>
<evidence type="ECO:0000313" key="3">
    <source>
        <dbReference type="Proteomes" id="UP001278500"/>
    </source>
</evidence>
<feature type="transmembrane region" description="Helical" evidence="1">
    <location>
        <begin position="6"/>
        <end position="30"/>
    </location>
</feature>
<protein>
    <submittedName>
        <fullName evidence="2">Uncharacterized protein</fullName>
    </submittedName>
</protein>
<reference evidence="2" key="2">
    <citation type="submission" date="2023-06" db="EMBL/GenBank/DDBJ databases">
        <authorList>
            <consortium name="Lawrence Berkeley National Laboratory"/>
            <person name="Haridas S."/>
            <person name="Hensen N."/>
            <person name="Bonometti L."/>
            <person name="Westerberg I."/>
            <person name="Brannstrom I.O."/>
            <person name="Guillou S."/>
            <person name="Cros-Aarteil S."/>
            <person name="Calhoun S."/>
            <person name="Kuo A."/>
            <person name="Mondo S."/>
            <person name="Pangilinan J."/>
            <person name="Riley R."/>
            <person name="Labutti K."/>
            <person name="Andreopoulos B."/>
            <person name="Lipzen A."/>
            <person name="Chen C."/>
            <person name="Yanf M."/>
            <person name="Daum C."/>
            <person name="Ng V."/>
            <person name="Clum A."/>
            <person name="Steindorff A."/>
            <person name="Ohm R."/>
            <person name="Martin F."/>
            <person name="Silar P."/>
            <person name="Natvig D."/>
            <person name="Lalanne C."/>
            <person name="Gautier V."/>
            <person name="Ament-Velasquez S.L."/>
            <person name="Kruys A."/>
            <person name="Hutchinson M.I."/>
            <person name="Powell A.J."/>
            <person name="Barry K."/>
            <person name="Miller A.N."/>
            <person name="Grigoriev I.V."/>
            <person name="Debuchy R."/>
            <person name="Gladieux P."/>
            <person name="Thoren M.H."/>
            <person name="Johannesson H."/>
        </authorList>
    </citation>
    <scope>NUCLEOTIDE SEQUENCE</scope>
    <source>
        <strain evidence="2">CBS 560.94</strain>
    </source>
</reference>
<keyword evidence="1" id="KW-1133">Transmembrane helix</keyword>
<dbReference type="EMBL" id="JAUEPP010000006">
    <property type="protein sequence ID" value="KAK3340407.1"/>
    <property type="molecule type" value="Genomic_DNA"/>
</dbReference>
<comment type="caution">
    <text evidence="2">The sequence shown here is derived from an EMBL/GenBank/DDBJ whole genome shotgun (WGS) entry which is preliminary data.</text>
</comment>
<dbReference type="GeneID" id="87859737"/>
<organism evidence="2 3">
    <name type="scientific">Neurospora tetraspora</name>
    <dbReference type="NCBI Taxonomy" id="94610"/>
    <lineage>
        <taxon>Eukaryota</taxon>
        <taxon>Fungi</taxon>
        <taxon>Dikarya</taxon>
        <taxon>Ascomycota</taxon>
        <taxon>Pezizomycotina</taxon>
        <taxon>Sordariomycetes</taxon>
        <taxon>Sordariomycetidae</taxon>
        <taxon>Sordariales</taxon>
        <taxon>Sordariaceae</taxon>
        <taxon>Neurospora</taxon>
    </lineage>
</organism>
<keyword evidence="3" id="KW-1185">Reference proteome</keyword>
<reference evidence="2" key="1">
    <citation type="journal article" date="2023" name="Mol. Phylogenet. Evol.">
        <title>Genome-scale phylogeny and comparative genomics of the fungal order Sordariales.</title>
        <authorList>
            <person name="Hensen N."/>
            <person name="Bonometti L."/>
            <person name="Westerberg I."/>
            <person name="Brannstrom I.O."/>
            <person name="Guillou S."/>
            <person name="Cros-Aarteil S."/>
            <person name="Calhoun S."/>
            <person name="Haridas S."/>
            <person name="Kuo A."/>
            <person name="Mondo S."/>
            <person name="Pangilinan J."/>
            <person name="Riley R."/>
            <person name="LaButti K."/>
            <person name="Andreopoulos B."/>
            <person name="Lipzen A."/>
            <person name="Chen C."/>
            <person name="Yan M."/>
            <person name="Daum C."/>
            <person name="Ng V."/>
            <person name="Clum A."/>
            <person name="Steindorff A."/>
            <person name="Ohm R.A."/>
            <person name="Martin F."/>
            <person name="Silar P."/>
            <person name="Natvig D.O."/>
            <person name="Lalanne C."/>
            <person name="Gautier V."/>
            <person name="Ament-Velasquez S.L."/>
            <person name="Kruys A."/>
            <person name="Hutchinson M.I."/>
            <person name="Powell A.J."/>
            <person name="Barry K."/>
            <person name="Miller A.N."/>
            <person name="Grigoriev I.V."/>
            <person name="Debuchy R."/>
            <person name="Gladieux P."/>
            <person name="Hiltunen Thoren M."/>
            <person name="Johannesson H."/>
        </authorList>
    </citation>
    <scope>NUCLEOTIDE SEQUENCE</scope>
    <source>
        <strain evidence="2">CBS 560.94</strain>
    </source>
</reference>
<dbReference type="Proteomes" id="UP001278500">
    <property type="component" value="Unassembled WGS sequence"/>
</dbReference>
<name>A0AAE0JAD1_9PEZI</name>
<evidence type="ECO:0000313" key="2">
    <source>
        <dbReference type="EMBL" id="KAK3340407.1"/>
    </source>
</evidence>
<feature type="transmembrane region" description="Helical" evidence="1">
    <location>
        <begin position="42"/>
        <end position="65"/>
    </location>
</feature>
<keyword evidence="1" id="KW-0472">Membrane</keyword>
<accession>A0AAE0JAD1</accession>
<gene>
    <name evidence="2" type="ORF">B0H65DRAFT_258264</name>
</gene>
<keyword evidence="1" id="KW-0812">Transmembrane</keyword>
<dbReference type="AlphaFoldDB" id="A0AAE0JAD1"/>
<evidence type="ECO:0000256" key="1">
    <source>
        <dbReference type="SAM" id="Phobius"/>
    </source>
</evidence>